<dbReference type="AlphaFoldDB" id="A0A4P6DVI7"/>
<dbReference type="GO" id="GO:0003700">
    <property type="term" value="F:DNA-binding transcription factor activity"/>
    <property type="evidence" value="ECO:0007669"/>
    <property type="project" value="InterPro"/>
</dbReference>
<dbReference type="InterPro" id="IPR036390">
    <property type="entry name" value="WH_DNA-bd_sf"/>
</dbReference>
<dbReference type="CDD" id="cd00090">
    <property type="entry name" value="HTH_ARSR"/>
    <property type="match status" value="1"/>
</dbReference>
<accession>A0A4P6DVI7</accession>
<protein>
    <submittedName>
        <fullName evidence="2">ATP-binding protein</fullName>
    </submittedName>
</protein>
<dbReference type="InterPro" id="IPR036388">
    <property type="entry name" value="WH-like_DNA-bd_sf"/>
</dbReference>
<dbReference type="PANTHER" id="PTHR30595:SF6">
    <property type="entry name" value="SCHLAFEN ALBA-2 DOMAIN-CONTAINING PROTEIN"/>
    <property type="match status" value="1"/>
</dbReference>
<dbReference type="GO" id="GO:0005524">
    <property type="term" value="F:ATP binding"/>
    <property type="evidence" value="ECO:0007669"/>
    <property type="project" value="UniProtKB-KW"/>
</dbReference>
<dbReference type="InterPro" id="IPR001845">
    <property type="entry name" value="HTH_ArsR_DNA-bd_dom"/>
</dbReference>
<keyword evidence="2" id="KW-0547">Nucleotide-binding</keyword>
<dbReference type="RefSeq" id="WP_129237749.1">
    <property type="nucleotide sequence ID" value="NZ_CP035464.1"/>
</dbReference>
<dbReference type="Proteomes" id="UP000293589">
    <property type="component" value="Chromosome"/>
</dbReference>
<sequence>MNAEQYLAGESKHVEYKLTIPKQSINYTKTVVAFANCQGGHIIFGVENNTWQVKGIPEDQVFVIKDAIADAITDSCEPMILPDISLRDYQGRTIIDVAIQPGMQRPYYIKSLGRDQGTFVRIAGTTRQADEATIRELMFEGSNRSFDKAPCLGLTITDEDIDRLCERMTDIAKGNANSGENVKPVTRRQLLSWGVLIERDGELLPTNAYAILTGNEAVRSIVQCGVFKGNTKAVFVDRRQFTGPAWELIEQAYQYVLRNIHLGAQFDGVYRHDVYEIPPDAIRELIVNAIVHRSYIDHSSIQVAVYDNRLEITSPGRLPMGQTIERMKEGYSKIRNEALASAFEYMGYIEHWGSGIPRIIEEVTAAGLEEPEFLGGDTDLRINIYRDTQDVVPGEVLSDDGNNGLDVAKSMVSRQEIDPDVGITTGLRRETDSDVGITTGLRRETDSDVGITTGLRRETDSGGETVTNDEVQTTYQQRTSILDALRIRHELGIKDITEVLGVQERQAQRIIRSMADSGLVRRVGAGRTTRYVLPDNNGDERQ</sequence>
<evidence type="ECO:0000313" key="2">
    <source>
        <dbReference type="EMBL" id="QAY33237.1"/>
    </source>
</evidence>
<dbReference type="InterPro" id="IPR007421">
    <property type="entry name" value="Schlafen_AlbA_2_dom"/>
</dbReference>
<organism evidence="2 3">
    <name type="scientific">Bifidobacterium pullorum subsp. gallinarum</name>
    <dbReference type="NCBI Taxonomy" id="78344"/>
    <lineage>
        <taxon>Bacteria</taxon>
        <taxon>Bacillati</taxon>
        <taxon>Actinomycetota</taxon>
        <taxon>Actinomycetes</taxon>
        <taxon>Bifidobacteriales</taxon>
        <taxon>Bifidobacteriaceae</taxon>
        <taxon>Bifidobacterium</taxon>
    </lineage>
</organism>
<reference evidence="2 3" key="1">
    <citation type="submission" date="2019-01" db="EMBL/GenBank/DDBJ databases">
        <title>Complete genome sequence of Bifidobacterium gallinarum CACC 514.</title>
        <authorList>
            <person name="Jung M."/>
        </authorList>
    </citation>
    <scope>NUCLEOTIDE SEQUENCE [LARGE SCALE GENOMIC DNA]</scope>
    <source>
        <strain evidence="2 3">CACC 514</strain>
    </source>
</reference>
<dbReference type="Gene3D" id="1.10.10.10">
    <property type="entry name" value="Winged helix-like DNA-binding domain superfamily/Winged helix DNA-binding domain"/>
    <property type="match status" value="1"/>
</dbReference>
<dbReference type="SUPFAM" id="SSF46785">
    <property type="entry name" value="Winged helix' DNA-binding domain"/>
    <property type="match status" value="1"/>
</dbReference>
<dbReference type="PANTHER" id="PTHR30595">
    <property type="entry name" value="GLPR-RELATED TRANSCRIPTIONAL REPRESSOR"/>
    <property type="match status" value="1"/>
</dbReference>
<keyword evidence="2" id="KW-0067">ATP-binding</keyword>
<dbReference type="InterPro" id="IPR038461">
    <property type="entry name" value="Schlafen_AlbA_2_dom_sf"/>
</dbReference>
<feature type="domain" description="HTH arsR-type" evidence="1">
    <location>
        <begin position="458"/>
        <end position="542"/>
    </location>
</feature>
<dbReference type="InterPro" id="IPR011991">
    <property type="entry name" value="ArsR-like_HTH"/>
</dbReference>
<dbReference type="PROSITE" id="PS50987">
    <property type="entry name" value="HTH_ARSR_2"/>
    <property type="match status" value="1"/>
</dbReference>
<dbReference type="Pfam" id="PF13749">
    <property type="entry name" value="HATPase_c_4"/>
    <property type="match status" value="1"/>
</dbReference>
<dbReference type="InterPro" id="IPR038475">
    <property type="entry name" value="RecG_C_sf"/>
</dbReference>
<dbReference type="Gene3D" id="3.30.950.30">
    <property type="entry name" value="Schlafen, AAA domain"/>
    <property type="match status" value="1"/>
</dbReference>
<proteinExistence type="predicted"/>
<dbReference type="Pfam" id="PF04326">
    <property type="entry name" value="SLFN_AlbA_2"/>
    <property type="match status" value="1"/>
</dbReference>
<gene>
    <name evidence="2" type="ORF">ESN35_07325</name>
</gene>
<name>A0A4P6DVI7_9BIFI</name>
<evidence type="ECO:0000313" key="3">
    <source>
        <dbReference type="Proteomes" id="UP000293589"/>
    </source>
</evidence>
<evidence type="ECO:0000259" key="1">
    <source>
        <dbReference type="PROSITE" id="PS50987"/>
    </source>
</evidence>
<dbReference type="KEGG" id="bgx:ESN35_07325"/>
<dbReference type="Gene3D" id="3.30.565.60">
    <property type="match status" value="1"/>
</dbReference>
<dbReference type="EMBL" id="CP035464">
    <property type="protein sequence ID" value="QAY33237.1"/>
    <property type="molecule type" value="Genomic_DNA"/>
</dbReference>